<dbReference type="InterPro" id="IPR037522">
    <property type="entry name" value="HD_GYP_dom"/>
</dbReference>
<evidence type="ECO:0000313" key="3">
    <source>
        <dbReference type="Proteomes" id="UP000189674"/>
    </source>
</evidence>
<dbReference type="STRING" id="1936003.STSP2_02086"/>
<dbReference type="KEGG" id="alus:STSP2_02086"/>
<dbReference type="EMBL" id="CP019791">
    <property type="protein sequence ID" value="AQT68909.1"/>
    <property type="molecule type" value="Genomic_DNA"/>
</dbReference>
<dbReference type="InterPro" id="IPR003018">
    <property type="entry name" value="GAF"/>
</dbReference>
<organism evidence="2 3">
    <name type="scientific">Anaerohalosphaera lusitana</name>
    <dbReference type="NCBI Taxonomy" id="1936003"/>
    <lineage>
        <taxon>Bacteria</taxon>
        <taxon>Pseudomonadati</taxon>
        <taxon>Planctomycetota</taxon>
        <taxon>Phycisphaerae</taxon>
        <taxon>Sedimentisphaerales</taxon>
        <taxon>Anaerohalosphaeraceae</taxon>
        <taxon>Anaerohalosphaera</taxon>
    </lineage>
</organism>
<dbReference type="Gene3D" id="1.10.3210.10">
    <property type="entry name" value="Hypothetical protein af1432"/>
    <property type="match status" value="1"/>
</dbReference>
<dbReference type="CDD" id="cd00077">
    <property type="entry name" value="HDc"/>
    <property type="match status" value="1"/>
</dbReference>
<dbReference type="Proteomes" id="UP000189674">
    <property type="component" value="Chromosome"/>
</dbReference>
<keyword evidence="3" id="KW-1185">Reference proteome</keyword>
<dbReference type="OrthoDB" id="9804747at2"/>
<dbReference type="InterPro" id="IPR029016">
    <property type="entry name" value="GAF-like_dom_sf"/>
</dbReference>
<dbReference type="SMART" id="SM00471">
    <property type="entry name" value="HDc"/>
    <property type="match status" value="1"/>
</dbReference>
<dbReference type="Pfam" id="PF01590">
    <property type="entry name" value="GAF"/>
    <property type="match status" value="1"/>
</dbReference>
<evidence type="ECO:0000313" key="2">
    <source>
        <dbReference type="EMBL" id="AQT68909.1"/>
    </source>
</evidence>
<evidence type="ECO:0000259" key="1">
    <source>
        <dbReference type="PROSITE" id="PS51832"/>
    </source>
</evidence>
<reference evidence="3" key="1">
    <citation type="submission" date="2017-02" db="EMBL/GenBank/DDBJ databases">
        <title>Comparative genomics and description of representatives of a novel lineage of planctomycetes thriving in anoxic sediments.</title>
        <authorList>
            <person name="Spring S."/>
            <person name="Bunk B."/>
            <person name="Sproer C."/>
        </authorList>
    </citation>
    <scope>NUCLEOTIDE SEQUENCE [LARGE SCALE GENOMIC DNA]</scope>
    <source>
        <strain evidence="3">ST-NAGAB-D1</strain>
    </source>
</reference>
<keyword evidence="2" id="KW-0378">Hydrolase</keyword>
<dbReference type="SUPFAM" id="SSF55781">
    <property type="entry name" value="GAF domain-like"/>
    <property type="match status" value="1"/>
</dbReference>
<sequence length="556" mass="62271">MPETITKTLAGSQLEHLTKLKQGVEPLGAHVALFDQHGSCLYSSQCRDEAEQIEKIKYCVDKTLEVQSDRVCEFTEYLGTLSSRVNLDGQQNGVLIVDAQDYIDRHKHKTAAFCHEHGLEPTQCEQIFDMWDGTKIILGEMLRSAAESMESASRNDQQIEIVSTELAQTYEELVLLYNMSTNMKVTQSNATYLQMACDQVTQMVDVEGIAVFMEKSEGFTKSFCLTAGSGVVMIDQALADIVQARLSEELRRGQEALLDSDIDSPFSYDWPESLKNIIAVPLQNSERMIGFMVATNIINKSDFDSNEVKLFNSVANQCAVFIDNGRLFGDLKELFMGALKALTNSIDAKDQYTRGHSERVAFISRWIAERLTEKKGLSQAEIDKIYLAGLLHDIGKIGIDEKVLRKNKALTDSERGQIMSHPRIGSMILADIKQMKDIVQGVLCHHERYDGKGYPEGLAGENVPLMGRIISVADSFDAMTSKRVYRDAMGLEKALSEIEKGSGTQFDADVVEAFINSDIRQLWRVIQDGYQDGFIEAWDYDSFLEYGTRAVGTLLR</sequence>
<dbReference type="GO" id="GO:0071111">
    <property type="term" value="F:cyclic-guanylate-specific phosphodiesterase activity"/>
    <property type="evidence" value="ECO:0007669"/>
    <property type="project" value="UniProtKB-EC"/>
</dbReference>
<dbReference type="EC" id="3.1.4.52" evidence="2"/>
<dbReference type="PANTHER" id="PTHR43155:SF2">
    <property type="entry name" value="CYCLIC DI-GMP PHOSPHODIESTERASE PA4108"/>
    <property type="match status" value="1"/>
</dbReference>
<dbReference type="AlphaFoldDB" id="A0A1U9NLX4"/>
<dbReference type="Gene3D" id="3.30.450.40">
    <property type="match status" value="1"/>
</dbReference>
<gene>
    <name evidence="2" type="primary">rpfG</name>
    <name evidence="2" type="ORF">STSP2_02086</name>
</gene>
<dbReference type="PANTHER" id="PTHR43155">
    <property type="entry name" value="CYCLIC DI-GMP PHOSPHODIESTERASE PA4108-RELATED"/>
    <property type="match status" value="1"/>
</dbReference>
<dbReference type="InterPro" id="IPR003607">
    <property type="entry name" value="HD/PDEase_dom"/>
</dbReference>
<accession>A0A1U9NLX4</accession>
<protein>
    <submittedName>
        <fullName evidence="2">Cyclic di-GMP phosphodiesterase response regulator RpfG</fullName>
        <ecNumber evidence="2">3.1.4.52</ecNumber>
    </submittedName>
</protein>
<dbReference type="RefSeq" id="WP_146662292.1">
    <property type="nucleotide sequence ID" value="NZ_CP019791.1"/>
</dbReference>
<dbReference type="SUPFAM" id="SSF109604">
    <property type="entry name" value="HD-domain/PDEase-like"/>
    <property type="match status" value="1"/>
</dbReference>
<name>A0A1U9NLX4_9BACT</name>
<feature type="domain" description="HD-GYP" evidence="1">
    <location>
        <begin position="331"/>
        <end position="530"/>
    </location>
</feature>
<dbReference type="PROSITE" id="PS51832">
    <property type="entry name" value="HD_GYP"/>
    <property type="match status" value="1"/>
</dbReference>
<dbReference type="Pfam" id="PF13487">
    <property type="entry name" value="HD_5"/>
    <property type="match status" value="1"/>
</dbReference>
<proteinExistence type="predicted"/>